<evidence type="ECO:0000256" key="6">
    <source>
        <dbReference type="ARBA" id="ARBA00023098"/>
    </source>
</evidence>
<dbReference type="InterPro" id="IPR029045">
    <property type="entry name" value="ClpP/crotonase-like_dom_sf"/>
</dbReference>
<evidence type="ECO:0000256" key="9">
    <source>
        <dbReference type="SAM" id="MobiDB-lite"/>
    </source>
</evidence>
<sequence length="284" mass="31498">MKENQQLPRLQRIGVHPHPNDQTSTAAIWEIRLQRKEKRNALDAPFWKEIPLCFEYLDSLPQCRCILLTAEGTTFCAGIDLLYAAENLQISSDEESDPARLSVALRKYVKYLQSAINSIELCSKPVIACIQGTCIGAGVDIICACDIRICTHDATFSVKEVDLGLAADLGSLQRLPKIVGNDSWVREICFTGRMISALEAFQKGLISTLVKGTENIQETALEIATRIAFKSPVAVVGTKYALNYSRDHTTAEGMNMQSIWNSAMLQTKDIQIAGQFKTVHYSNL</sequence>
<dbReference type="GO" id="GO:0006635">
    <property type="term" value="P:fatty acid beta-oxidation"/>
    <property type="evidence" value="ECO:0007669"/>
    <property type="project" value="UniProtKB-UniPathway"/>
</dbReference>
<evidence type="ECO:0000313" key="12">
    <source>
        <dbReference type="Proteomes" id="UP000823046"/>
    </source>
</evidence>
<dbReference type="InterPro" id="IPR014748">
    <property type="entry name" value="Enoyl-CoA_hydra_C"/>
</dbReference>
<dbReference type="EMBL" id="JADAQX010000054">
    <property type="protein sequence ID" value="KAF8822442.1"/>
    <property type="molecule type" value="Genomic_DNA"/>
</dbReference>
<dbReference type="SUPFAM" id="SSF52096">
    <property type="entry name" value="ClpP/crotonase"/>
    <property type="match status" value="1"/>
</dbReference>
<dbReference type="GO" id="GO:0005739">
    <property type="term" value="C:mitochondrion"/>
    <property type="evidence" value="ECO:0007669"/>
    <property type="project" value="TreeGrafter"/>
</dbReference>
<evidence type="ECO:0000256" key="1">
    <source>
        <dbReference type="ARBA" id="ARBA00004275"/>
    </source>
</evidence>
<comment type="similarity">
    <text evidence="3">Belongs to the enoyl-CoA hydratase/isomerase family.</text>
</comment>
<evidence type="ECO:0000313" key="11">
    <source>
        <dbReference type="EMBL" id="KAF8822442.1"/>
    </source>
</evidence>
<dbReference type="InterPro" id="IPR045002">
    <property type="entry name" value="Ech1-like"/>
</dbReference>
<evidence type="ECO:0000256" key="2">
    <source>
        <dbReference type="ARBA" id="ARBA00005005"/>
    </source>
</evidence>
<gene>
    <name evidence="11" type="ORF">IE077_003742</name>
</gene>
<reference evidence="11 12" key="2">
    <citation type="journal article" date="2020" name="bioRxiv">
        <title>Metabolic contributions of an alphaproteobacterial endosymbiont in the apicomplexan Cardiosporidium cionae.</title>
        <authorList>
            <person name="Hunter E.S."/>
            <person name="Paight C.J."/>
            <person name="Lane C.E."/>
        </authorList>
    </citation>
    <scope>NUCLEOTIDE SEQUENCE [LARGE SCALE GENOMIC DNA]</scope>
    <source>
        <strain evidence="11">ESH_2018</strain>
    </source>
</reference>
<evidence type="ECO:0000256" key="4">
    <source>
        <dbReference type="ARBA" id="ARBA00022832"/>
    </source>
</evidence>
<evidence type="ECO:0000256" key="8">
    <source>
        <dbReference type="ARBA" id="ARBA00023235"/>
    </source>
</evidence>
<dbReference type="UniPathway" id="UPA00659"/>
<protein>
    <submittedName>
        <fullName evidence="11">Enoyl-CoA hydratase/isomerase family protein</fullName>
    </submittedName>
    <submittedName>
        <fullName evidence="10">Enyol-CoA hydratase</fullName>
    </submittedName>
</protein>
<comment type="subcellular location">
    <subcellularLocation>
        <location evidence="1">Peroxisome</location>
    </subcellularLocation>
</comment>
<evidence type="ECO:0000256" key="3">
    <source>
        <dbReference type="ARBA" id="ARBA00005254"/>
    </source>
</evidence>
<dbReference type="Proteomes" id="UP000823046">
    <property type="component" value="Unassembled WGS sequence"/>
</dbReference>
<evidence type="ECO:0000256" key="7">
    <source>
        <dbReference type="ARBA" id="ARBA00023140"/>
    </source>
</evidence>
<dbReference type="FunFam" id="1.10.12.10:FF:000004">
    <property type="entry name" value="Delta3,5-delta2,4-dienoyl-CoA isomerase"/>
    <property type="match status" value="1"/>
</dbReference>
<dbReference type="InterPro" id="IPR001753">
    <property type="entry name" value="Enoyl-CoA_hydra/iso"/>
</dbReference>
<keyword evidence="8" id="KW-0413">Isomerase</keyword>
<dbReference type="EMBL" id="MK212219">
    <property type="protein sequence ID" value="AZL94185.1"/>
    <property type="molecule type" value="mRNA"/>
</dbReference>
<dbReference type="Pfam" id="PF00378">
    <property type="entry name" value="ECH_1"/>
    <property type="match status" value="1"/>
</dbReference>
<dbReference type="AlphaFoldDB" id="A0A3S8V2R8"/>
<comment type="pathway">
    <text evidence="2">Lipid metabolism; fatty acid beta-oxidation.</text>
</comment>
<keyword evidence="7" id="KW-0576">Peroxisome</keyword>
<accession>A0A3S8V2R8</accession>
<dbReference type="PANTHER" id="PTHR43149:SF1">
    <property type="entry name" value="DELTA(3,5)-DELTA(2,4)-DIENOYL-COA ISOMERASE, MITOCHONDRIAL"/>
    <property type="match status" value="1"/>
</dbReference>
<proteinExistence type="evidence at transcript level"/>
<dbReference type="GO" id="GO:0051750">
    <property type="term" value="F:delta(3,5)-delta(2,4)-dienoyl-CoA isomerase activity"/>
    <property type="evidence" value="ECO:0007669"/>
    <property type="project" value="TreeGrafter"/>
</dbReference>
<keyword evidence="12" id="KW-1185">Reference proteome</keyword>
<dbReference type="OrthoDB" id="14970at2759"/>
<dbReference type="Gene3D" id="1.10.12.10">
    <property type="entry name" value="Lyase 2-enoyl-coa Hydratase, Chain A, domain 2"/>
    <property type="match status" value="1"/>
</dbReference>
<feature type="region of interest" description="Disordered" evidence="9">
    <location>
        <begin position="1"/>
        <end position="21"/>
    </location>
</feature>
<dbReference type="PANTHER" id="PTHR43149">
    <property type="entry name" value="ENOYL-COA HYDRATASE"/>
    <property type="match status" value="1"/>
</dbReference>
<dbReference type="GO" id="GO:0005777">
    <property type="term" value="C:peroxisome"/>
    <property type="evidence" value="ECO:0007669"/>
    <property type="project" value="UniProtKB-SubCell"/>
</dbReference>
<organism evidence="10">
    <name type="scientific">Cardiosporidium cionae</name>
    <dbReference type="NCBI Taxonomy" id="476202"/>
    <lineage>
        <taxon>Eukaryota</taxon>
        <taxon>Sar</taxon>
        <taxon>Alveolata</taxon>
        <taxon>Apicomplexa</taxon>
        <taxon>Aconoidasida</taxon>
        <taxon>Nephromycida</taxon>
        <taxon>Cardiosporidium</taxon>
    </lineage>
</organism>
<dbReference type="Gene3D" id="3.90.226.10">
    <property type="entry name" value="2-enoyl-CoA Hydratase, Chain A, domain 1"/>
    <property type="match status" value="1"/>
</dbReference>
<reference evidence="10" key="1">
    <citation type="journal article" date="2018" name="Genome Biol. Evol.">
        <title>Nephromyces encodes a urate metabolism pathway and predicted peroxisomes, demonstrating these are not ancient losses of apicomplexans.</title>
        <authorList>
            <person name="Paight C."/>
            <person name="Slamovits C.H."/>
            <person name="Saffo M.B."/>
            <person name="Lane C.E."/>
        </authorList>
    </citation>
    <scope>NUCLEOTIDE SEQUENCE</scope>
    <source>
        <strain evidence="10">Cardio28</strain>
    </source>
</reference>
<evidence type="ECO:0000313" key="10">
    <source>
        <dbReference type="EMBL" id="AZL94185.1"/>
    </source>
</evidence>
<keyword evidence="5" id="KW-0007">Acetylation</keyword>
<dbReference type="FunFam" id="3.90.226.10:FF:000024">
    <property type="entry name" value="Delta3,5-delta2,4-dienoyl-CoA isomerase"/>
    <property type="match status" value="1"/>
</dbReference>
<evidence type="ECO:0000256" key="5">
    <source>
        <dbReference type="ARBA" id="ARBA00022990"/>
    </source>
</evidence>
<keyword evidence="4" id="KW-0276">Fatty acid metabolism</keyword>
<name>A0A3S8V2R8_9APIC</name>
<keyword evidence="6" id="KW-0443">Lipid metabolism</keyword>
<dbReference type="CDD" id="cd06558">
    <property type="entry name" value="crotonase-like"/>
    <property type="match status" value="1"/>
</dbReference>